<dbReference type="SUPFAM" id="SSF56601">
    <property type="entry name" value="beta-lactamase/transpeptidase-like"/>
    <property type="match status" value="1"/>
</dbReference>
<dbReference type="Gene3D" id="3.40.710.10">
    <property type="entry name" value="DD-peptidase/beta-lactamase superfamily"/>
    <property type="match status" value="2"/>
</dbReference>
<comment type="caution">
    <text evidence="2">The sequence shown here is derived from an EMBL/GenBank/DDBJ whole genome shotgun (WGS) entry which is preliminary data.</text>
</comment>
<organism evidence="2 3">
    <name type="scientific">Candidatus Coprenecus avistercoris</name>
    <dbReference type="NCBI Taxonomy" id="2840730"/>
    <lineage>
        <taxon>Bacteria</taxon>
        <taxon>Pseudomonadati</taxon>
        <taxon>Bacteroidota</taxon>
        <taxon>Bacteroidia</taxon>
        <taxon>Bacteroidales</taxon>
        <taxon>Rikenellaceae</taxon>
        <taxon>Rikenellaceae incertae sedis</taxon>
        <taxon>Candidatus Coprenecus</taxon>
    </lineage>
</organism>
<proteinExistence type="predicted"/>
<name>A0A9D1E0F2_9BACT</name>
<sequence length="566" mass="64215">MRRLLLSTIILTVLTTGLRAQDGSGRDIPAEISAYAGQVLKQWKIPGLSLAVIHGDTTVFSGGFGVREKGKNPGQDGEWTAITDSTLFHIGSMTKAFTATVIASLVDEGLLRWDDTVKHILPDFEWYDDSVESVMQVRDLLTHTTGLVAQAGTYIPNLGYGRDDIYRMFRYIEPVYPFREKFAYNNITFIIAARIIETVTGRSWEDNIRERIFIPLGMTSSVPGSEGYLEAGKKASVAHYFGYSRGKNGGRGSIYVTPLYGEERALHWVDVIGPAGSISSTAQDMARWVRFHLNNGAVVRTINPENSEFESSFPMDSTALSDYFPEISPAMTGGFRIYPYRDTVRLISREQMDFLHTGVVKVRQDSSMRRDYGYCWYVEQNDRYKVIYHTGTTWGFTGVCGFVPELDLGIAILCNSEVSEYARLGLMRRIIDLYLPGDTLRDWSSEGLEQWFEDKKKPGRRAVPCIIERSSVTPDFEKLTGRYTKPAPFGDAEVTLKNGRLYLTIGPLGWTHRLDHHRGNEFWLRSDGHTYPVFFHHYTEDSTEPVDFEIDFNYNENFGPWIRTNP</sequence>
<dbReference type="InterPro" id="IPR012338">
    <property type="entry name" value="Beta-lactam/transpept-like"/>
</dbReference>
<dbReference type="InterPro" id="IPR001466">
    <property type="entry name" value="Beta-lactam-related"/>
</dbReference>
<reference evidence="2" key="2">
    <citation type="journal article" date="2021" name="PeerJ">
        <title>Extensive microbial diversity within the chicken gut microbiome revealed by metagenomics and culture.</title>
        <authorList>
            <person name="Gilroy R."/>
            <person name="Ravi A."/>
            <person name="Getino M."/>
            <person name="Pursley I."/>
            <person name="Horton D.L."/>
            <person name="Alikhan N.F."/>
            <person name="Baker D."/>
            <person name="Gharbi K."/>
            <person name="Hall N."/>
            <person name="Watson M."/>
            <person name="Adriaenssens E.M."/>
            <person name="Foster-Nyarko E."/>
            <person name="Jarju S."/>
            <person name="Secka A."/>
            <person name="Antonio M."/>
            <person name="Oren A."/>
            <person name="Chaudhuri R.R."/>
            <person name="La Ragione R."/>
            <person name="Hildebrand F."/>
            <person name="Pallen M.J."/>
        </authorList>
    </citation>
    <scope>NUCLEOTIDE SEQUENCE</scope>
    <source>
        <strain evidence="2">ChiHjej13B12-12457</strain>
    </source>
</reference>
<dbReference type="PANTHER" id="PTHR46825:SF15">
    <property type="entry name" value="BETA-LACTAMASE-RELATED DOMAIN-CONTAINING PROTEIN"/>
    <property type="match status" value="1"/>
</dbReference>
<protein>
    <submittedName>
        <fullName evidence="2">Serine hydrolase</fullName>
    </submittedName>
</protein>
<dbReference type="Gene3D" id="2.40.128.600">
    <property type="match status" value="1"/>
</dbReference>
<dbReference type="InterPro" id="IPR050491">
    <property type="entry name" value="AmpC-like"/>
</dbReference>
<dbReference type="Proteomes" id="UP000886744">
    <property type="component" value="Unassembled WGS sequence"/>
</dbReference>
<keyword evidence="2" id="KW-0378">Hydrolase</keyword>
<accession>A0A9D1E0F2</accession>
<dbReference type="AlphaFoldDB" id="A0A9D1E0F2"/>
<gene>
    <name evidence="2" type="ORF">IAC94_02160</name>
</gene>
<dbReference type="Pfam" id="PF00144">
    <property type="entry name" value="Beta-lactamase"/>
    <property type="match status" value="1"/>
</dbReference>
<evidence type="ECO:0000313" key="3">
    <source>
        <dbReference type="Proteomes" id="UP000886744"/>
    </source>
</evidence>
<dbReference type="EMBL" id="DVHI01000030">
    <property type="protein sequence ID" value="HIR62312.1"/>
    <property type="molecule type" value="Genomic_DNA"/>
</dbReference>
<evidence type="ECO:0000313" key="2">
    <source>
        <dbReference type="EMBL" id="HIR62312.1"/>
    </source>
</evidence>
<evidence type="ECO:0000259" key="1">
    <source>
        <dbReference type="Pfam" id="PF00144"/>
    </source>
</evidence>
<feature type="domain" description="Beta-lactamase-related" evidence="1">
    <location>
        <begin position="40"/>
        <end position="300"/>
    </location>
</feature>
<dbReference type="PANTHER" id="PTHR46825">
    <property type="entry name" value="D-ALANYL-D-ALANINE-CARBOXYPEPTIDASE/ENDOPEPTIDASE AMPH"/>
    <property type="match status" value="1"/>
</dbReference>
<dbReference type="GO" id="GO:0016787">
    <property type="term" value="F:hydrolase activity"/>
    <property type="evidence" value="ECO:0007669"/>
    <property type="project" value="UniProtKB-KW"/>
</dbReference>
<reference evidence="2" key="1">
    <citation type="submission" date="2020-10" db="EMBL/GenBank/DDBJ databases">
        <authorList>
            <person name="Gilroy R."/>
        </authorList>
    </citation>
    <scope>NUCLEOTIDE SEQUENCE</scope>
    <source>
        <strain evidence="2">ChiHjej13B12-12457</strain>
    </source>
</reference>